<dbReference type="PANTHER" id="PTHR12542:SF96">
    <property type="entry name" value="EXOCYST COMPLEX COMPONENT EXO70B1"/>
    <property type="match status" value="1"/>
</dbReference>
<dbReference type="GO" id="GO:0000145">
    <property type="term" value="C:exocyst"/>
    <property type="evidence" value="ECO:0007669"/>
    <property type="project" value="InterPro"/>
</dbReference>
<dbReference type="GO" id="GO:0005546">
    <property type="term" value="F:phosphatidylinositol-4,5-bisphosphate binding"/>
    <property type="evidence" value="ECO:0007669"/>
    <property type="project" value="InterPro"/>
</dbReference>
<name>A0A392QV02_9FABA</name>
<feature type="non-terminal residue" evidence="5">
    <location>
        <position position="175"/>
    </location>
</feature>
<dbReference type="InterPro" id="IPR016159">
    <property type="entry name" value="Cullin_repeat-like_dom_sf"/>
</dbReference>
<keyword evidence="3" id="KW-0268">Exocytosis</keyword>
<keyword evidence="3" id="KW-0653">Protein transport</keyword>
<feature type="non-terminal residue" evidence="5">
    <location>
        <position position="1"/>
    </location>
</feature>
<evidence type="ECO:0000313" key="6">
    <source>
        <dbReference type="Proteomes" id="UP000265520"/>
    </source>
</evidence>
<comment type="caution">
    <text evidence="5">The sequence shown here is derived from an EMBL/GenBank/DDBJ whole genome shotgun (WGS) entry which is preliminary data.</text>
</comment>
<dbReference type="Gene3D" id="1.20.1280.170">
    <property type="entry name" value="Exocyst complex component Exo70"/>
    <property type="match status" value="1"/>
</dbReference>
<evidence type="ECO:0000256" key="1">
    <source>
        <dbReference type="ARBA" id="ARBA00006756"/>
    </source>
</evidence>
<dbReference type="Proteomes" id="UP000265520">
    <property type="component" value="Unassembled WGS sequence"/>
</dbReference>
<dbReference type="Pfam" id="PF03081">
    <property type="entry name" value="Exo70_C"/>
    <property type="match status" value="1"/>
</dbReference>
<comment type="function">
    <text evidence="3">Component of the exocyst complex.</text>
</comment>
<comment type="similarity">
    <text evidence="1 3">Belongs to the EXO70 family.</text>
</comment>
<evidence type="ECO:0000313" key="5">
    <source>
        <dbReference type="EMBL" id="MCI27075.1"/>
    </source>
</evidence>
<keyword evidence="2 3" id="KW-0813">Transport</keyword>
<accession>A0A392QV02</accession>
<dbReference type="InterPro" id="IPR046364">
    <property type="entry name" value="Exo70_C"/>
</dbReference>
<dbReference type="AlphaFoldDB" id="A0A392QV02"/>
<sequence>KDHRRWIKASKVALKILFPAERRLCNLVFFGLSTVADLSFTKVCRGCTIHLLNFGDAVANGSHSPEQLFKILDVFETLRDLVPEFESLFCDQYSVSLRNEANTILKKLAKAIVEIFMVLENVIRRDLAKAEVPGGGIHPIIRYMMNYFCLTCDYRQTLEQVFEDHGHLLREYPKL</sequence>
<dbReference type="InterPro" id="IPR004140">
    <property type="entry name" value="Exo70"/>
</dbReference>
<dbReference type="EMBL" id="LXQA010157225">
    <property type="protein sequence ID" value="MCI27075.1"/>
    <property type="molecule type" value="Genomic_DNA"/>
</dbReference>
<evidence type="ECO:0000256" key="3">
    <source>
        <dbReference type="RuleBase" id="RU365026"/>
    </source>
</evidence>
<evidence type="ECO:0000256" key="2">
    <source>
        <dbReference type="ARBA" id="ARBA00022448"/>
    </source>
</evidence>
<proteinExistence type="inferred from homology"/>
<feature type="domain" description="Exocyst complex subunit Exo70 C-terminal" evidence="4">
    <location>
        <begin position="5"/>
        <end position="166"/>
    </location>
</feature>
<dbReference type="SUPFAM" id="SSF74788">
    <property type="entry name" value="Cullin repeat-like"/>
    <property type="match status" value="1"/>
</dbReference>
<organism evidence="5 6">
    <name type="scientific">Trifolium medium</name>
    <dbReference type="NCBI Taxonomy" id="97028"/>
    <lineage>
        <taxon>Eukaryota</taxon>
        <taxon>Viridiplantae</taxon>
        <taxon>Streptophyta</taxon>
        <taxon>Embryophyta</taxon>
        <taxon>Tracheophyta</taxon>
        <taxon>Spermatophyta</taxon>
        <taxon>Magnoliopsida</taxon>
        <taxon>eudicotyledons</taxon>
        <taxon>Gunneridae</taxon>
        <taxon>Pentapetalae</taxon>
        <taxon>rosids</taxon>
        <taxon>fabids</taxon>
        <taxon>Fabales</taxon>
        <taxon>Fabaceae</taxon>
        <taxon>Papilionoideae</taxon>
        <taxon>50 kb inversion clade</taxon>
        <taxon>NPAAA clade</taxon>
        <taxon>Hologalegina</taxon>
        <taxon>IRL clade</taxon>
        <taxon>Trifolieae</taxon>
        <taxon>Trifolium</taxon>
    </lineage>
</organism>
<reference evidence="5 6" key="1">
    <citation type="journal article" date="2018" name="Front. Plant Sci.">
        <title>Red Clover (Trifolium pratense) and Zigzag Clover (T. medium) - A Picture of Genomic Similarities and Differences.</title>
        <authorList>
            <person name="Dluhosova J."/>
            <person name="Istvanek J."/>
            <person name="Nedelnik J."/>
            <person name="Repkova J."/>
        </authorList>
    </citation>
    <scope>NUCLEOTIDE SEQUENCE [LARGE SCALE GENOMIC DNA]</scope>
    <source>
        <strain evidence="6">cv. 10/8</strain>
        <tissue evidence="5">Leaf</tissue>
    </source>
</reference>
<evidence type="ECO:0000259" key="4">
    <source>
        <dbReference type="Pfam" id="PF03081"/>
    </source>
</evidence>
<protein>
    <recommendedName>
        <fullName evidence="3">Exocyst subunit Exo70 family protein</fullName>
    </recommendedName>
</protein>
<keyword evidence="6" id="KW-1185">Reference proteome</keyword>
<dbReference type="GO" id="GO:0015031">
    <property type="term" value="P:protein transport"/>
    <property type="evidence" value="ECO:0007669"/>
    <property type="project" value="UniProtKB-KW"/>
</dbReference>
<dbReference type="PANTHER" id="PTHR12542">
    <property type="entry name" value="EXOCYST COMPLEX PROTEIN EXO70"/>
    <property type="match status" value="1"/>
</dbReference>
<dbReference type="GO" id="GO:0006887">
    <property type="term" value="P:exocytosis"/>
    <property type="evidence" value="ECO:0007669"/>
    <property type="project" value="UniProtKB-KW"/>
</dbReference>